<gene>
    <name evidence="1" type="ORF">MCOR_24132</name>
</gene>
<sequence>MIKERQDIVSWDIHLRKERWAKFENHVSSEVEEKLWLVDGIRDDGNIPYIIGMTEDDNDDSDINGDLDDEDGSDMEIDSDLNITSLVVLTTMVSPNFATFVRAATPPKQKRETKRSNGSSVCTVRVWLHEKCRKGAARKGDMFSRSHSILRHKDLKMQLLLKPMDKET</sequence>
<evidence type="ECO:0000313" key="1">
    <source>
        <dbReference type="EMBL" id="CAC5388902.1"/>
    </source>
</evidence>
<accession>A0A6J8BYX6</accession>
<protein>
    <submittedName>
        <fullName evidence="1">Uncharacterized protein</fullName>
    </submittedName>
</protein>
<organism evidence="1 2">
    <name type="scientific">Mytilus coruscus</name>
    <name type="common">Sea mussel</name>
    <dbReference type="NCBI Taxonomy" id="42192"/>
    <lineage>
        <taxon>Eukaryota</taxon>
        <taxon>Metazoa</taxon>
        <taxon>Spiralia</taxon>
        <taxon>Lophotrochozoa</taxon>
        <taxon>Mollusca</taxon>
        <taxon>Bivalvia</taxon>
        <taxon>Autobranchia</taxon>
        <taxon>Pteriomorphia</taxon>
        <taxon>Mytilida</taxon>
        <taxon>Mytiloidea</taxon>
        <taxon>Mytilidae</taxon>
        <taxon>Mytilinae</taxon>
        <taxon>Mytilus</taxon>
    </lineage>
</organism>
<name>A0A6J8BYX6_MYTCO</name>
<proteinExistence type="predicted"/>
<keyword evidence="2" id="KW-1185">Reference proteome</keyword>
<dbReference type="AlphaFoldDB" id="A0A6J8BYX6"/>
<reference evidence="1 2" key="1">
    <citation type="submission" date="2020-06" db="EMBL/GenBank/DDBJ databases">
        <authorList>
            <person name="Li R."/>
            <person name="Bekaert M."/>
        </authorList>
    </citation>
    <scope>NUCLEOTIDE SEQUENCE [LARGE SCALE GENOMIC DNA]</scope>
    <source>
        <strain evidence="2">wild</strain>
    </source>
</reference>
<dbReference type="Proteomes" id="UP000507470">
    <property type="component" value="Unassembled WGS sequence"/>
</dbReference>
<evidence type="ECO:0000313" key="2">
    <source>
        <dbReference type="Proteomes" id="UP000507470"/>
    </source>
</evidence>
<dbReference type="EMBL" id="CACVKT020004286">
    <property type="protein sequence ID" value="CAC5388902.1"/>
    <property type="molecule type" value="Genomic_DNA"/>
</dbReference>